<accession>A0AAV7GZD3</accession>
<dbReference type="EMBL" id="JAGFBR010000009">
    <property type="protein sequence ID" value="KAH0461109.1"/>
    <property type="molecule type" value="Genomic_DNA"/>
</dbReference>
<evidence type="ECO:0000313" key="3">
    <source>
        <dbReference type="Proteomes" id="UP000775213"/>
    </source>
</evidence>
<gene>
    <name evidence="2" type="ORF">IEQ34_008684</name>
</gene>
<keyword evidence="1" id="KW-1133">Transmembrane helix</keyword>
<evidence type="ECO:0000256" key="1">
    <source>
        <dbReference type="SAM" id="Phobius"/>
    </source>
</evidence>
<keyword evidence="3" id="KW-1185">Reference proteome</keyword>
<dbReference type="AlphaFoldDB" id="A0AAV7GZD3"/>
<proteinExistence type="predicted"/>
<dbReference type="Proteomes" id="UP000775213">
    <property type="component" value="Unassembled WGS sequence"/>
</dbReference>
<keyword evidence="1" id="KW-0812">Transmembrane</keyword>
<feature type="transmembrane region" description="Helical" evidence="1">
    <location>
        <begin position="30"/>
        <end position="46"/>
    </location>
</feature>
<comment type="caution">
    <text evidence="2">The sequence shown here is derived from an EMBL/GenBank/DDBJ whole genome shotgun (WGS) entry which is preliminary data.</text>
</comment>
<keyword evidence="1" id="KW-0472">Membrane</keyword>
<reference evidence="2 3" key="1">
    <citation type="journal article" date="2021" name="Hortic Res">
        <title>Chromosome-scale assembly of the Dendrobium chrysotoxum genome enhances the understanding of orchid evolution.</title>
        <authorList>
            <person name="Zhang Y."/>
            <person name="Zhang G.Q."/>
            <person name="Zhang D."/>
            <person name="Liu X.D."/>
            <person name="Xu X.Y."/>
            <person name="Sun W.H."/>
            <person name="Yu X."/>
            <person name="Zhu X."/>
            <person name="Wang Z.W."/>
            <person name="Zhao X."/>
            <person name="Zhong W.Y."/>
            <person name="Chen H."/>
            <person name="Yin W.L."/>
            <person name="Huang T."/>
            <person name="Niu S.C."/>
            <person name="Liu Z.J."/>
        </authorList>
    </citation>
    <scope>NUCLEOTIDE SEQUENCE [LARGE SCALE GENOMIC DNA]</scope>
    <source>
        <strain evidence="2">Lindl</strain>
    </source>
</reference>
<organism evidence="2 3">
    <name type="scientific">Dendrobium chrysotoxum</name>
    <name type="common">Orchid</name>
    <dbReference type="NCBI Taxonomy" id="161865"/>
    <lineage>
        <taxon>Eukaryota</taxon>
        <taxon>Viridiplantae</taxon>
        <taxon>Streptophyta</taxon>
        <taxon>Embryophyta</taxon>
        <taxon>Tracheophyta</taxon>
        <taxon>Spermatophyta</taxon>
        <taxon>Magnoliopsida</taxon>
        <taxon>Liliopsida</taxon>
        <taxon>Asparagales</taxon>
        <taxon>Orchidaceae</taxon>
        <taxon>Epidendroideae</taxon>
        <taxon>Malaxideae</taxon>
        <taxon>Dendrobiinae</taxon>
        <taxon>Dendrobium</taxon>
    </lineage>
</organism>
<evidence type="ECO:0000313" key="2">
    <source>
        <dbReference type="EMBL" id="KAH0461109.1"/>
    </source>
</evidence>
<name>A0AAV7GZD3_DENCH</name>
<protein>
    <submittedName>
        <fullName evidence="2">Uncharacterized protein</fullName>
    </submittedName>
</protein>
<sequence>MKETDEKLKYKINYDKKFSLMPWLFPKLRLLFWLLSTLPTVVYLLFEFLKKKFKHSQQLFNLLLLESFLSDSLFWSPFSNFSSLKL</sequence>